<dbReference type="CDD" id="cd04333">
    <property type="entry name" value="ProX_deacylase"/>
    <property type="match status" value="1"/>
</dbReference>
<dbReference type="GO" id="GO:0002161">
    <property type="term" value="F:aminoacyl-tRNA deacylase activity"/>
    <property type="evidence" value="ECO:0007669"/>
    <property type="project" value="InterPro"/>
</dbReference>
<protein>
    <submittedName>
        <fullName evidence="2">YbaK/EbsC family protein</fullName>
    </submittedName>
</protein>
<proteinExistence type="predicted"/>
<dbReference type="Pfam" id="PF04073">
    <property type="entry name" value="tRNA_edit"/>
    <property type="match status" value="1"/>
</dbReference>
<dbReference type="Gene3D" id="3.90.960.10">
    <property type="entry name" value="YbaK/aminoacyl-tRNA synthetase-associated domain"/>
    <property type="match status" value="1"/>
</dbReference>
<reference evidence="3" key="1">
    <citation type="submission" date="2018-03" db="EMBL/GenBank/DDBJ databases">
        <title>Genomic analysis of the strain SH-1 isolated from shrimp intestine.</title>
        <authorList>
            <person name="Kim Y.-S."/>
            <person name="Kim S.-E."/>
            <person name="Kim K.-H."/>
        </authorList>
    </citation>
    <scope>NUCLEOTIDE SEQUENCE [LARGE SCALE GENOMIC DNA]</scope>
    <source>
        <strain evidence="3">SH-1</strain>
    </source>
</reference>
<dbReference type="InterPro" id="IPR007214">
    <property type="entry name" value="YbaK/aa-tRNA-synth-assoc-dom"/>
</dbReference>
<gene>
    <name evidence="2" type="ORF">C6Y53_16240</name>
</gene>
<dbReference type="SUPFAM" id="SSF55826">
    <property type="entry name" value="YbaK/ProRS associated domain"/>
    <property type="match status" value="1"/>
</dbReference>
<evidence type="ECO:0000259" key="1">
    <source>
        <dbReference type="Pfam" id="PF04073"/>
    </source>
</evidence>
<dbReference type="PANTHER" id="PTHR30411:SF1">
    <property type="entry name" value="CYTOPLASMIC PROTEIN"/>
    <property type="match status" value="1"/>
</dbReference>
<evidence type="ECO:0000313" key="3">
    <source>
        <dbReference type="Proteomes" id="UP000237655"/>
    </source>
</evidence>
<evidence type="ECO:0000313" key="2">
    <source>
        <dbReference type="EMBL" id="AVO39109.1"/>
    </source>
</evidence>
<dbReference type="KEGG" id="thas:C6Y53_16240"/>
<dbReference type="EMBL" id="CP027665">
    <property type="protein sequence ID" value="AVO39109.1"/>
    <property type="molecule type" value="Genomic_DNA"/>
</dbReference>
<dbReference type="AlphaFoldDB" id="A0A2S0MT90"/>
<dbReference type="InterPro" id="IPR036754">
    <property type="entry name" value="YbaK/aa-tRNA-synt-asso_dom_sf"/>
</dbReference>
<keyword evidence="3" id="KW-1185">Reference proteome</keyword>
<dbReference type="Proteomes" id="UP000237655">
    <property type="component" value="Chromosome"/>
</dbReference>
<accession>A0A2S0MT90</accession>
<organism evidence="2 3">
    <name type="scientific">Pukyongiella litopenaei</name>
    <dbReference type="NCBI Taxonomy" id="2605946"/>
    <lineage>
        <taxon>Bacteria</taxon>
        <taxon>Pseudomonadati</taxon>
        <taxon>Pseudomonadota</taxon>
        <taxon>Alphaproteobacteria</taxon>
        <taxon>Rhodobacterales</taxon>
        <taxon>Paracoccaceae</taxon>
        <taxon>Pukyongiella</taxon>
    </lineage>
</organism>
<dbReference type="PANTHER" id="PTHR30411">
    <property type="entry name" value="CYTOPLASMIC PROTEIN"/>
    <property type="match status" value="1"/>
</dbReference>
<name>A0A2S0MT90_9RHOB</name>
<sequence>MSKSLRRVRAALDAAGVDAEIRETPLSRTAAEAAEAVGCAVDQIAKSIIFRGETSGEAILFLTAGGNRVDPDRAAIAAGEPLGKADAALIRAQTGFAIGGVAPVGHTNPIRAYFDPRLADFPTVWAAAGTPHHVFSTEPDVLLRISGAQPYDFTSQSKIM</sequence>
<feature type="domain" description="YbaK/aminoacyl-tRNA synthetase-associated" evidence="1">
    <location>
        <begin position="25"/>
        <end position="144"/>
    </location>
</feature>
<dbReference type="RefSeq" id="WP_106473419.1">
    <property type="nucleotide sequence ID" value="NZ_CP027665.1"/>
</dbReference>